<evidence type="ECO:0000256" key="13">
    <source>
        <dbReference type="SAM" id="Coils"/>
    </source>
</evidence>
<keyword evidence="9" id="KW-0131">Cell cycle</keyword>
<dbReference type="InterPro" id="IPR009386">
    <property type="entry name" value="ZapG-like"/>
</dbReference>
<evidence type="ECO:0000256" key="10">
    <source>
        <dbReference type="ARBA" id="ARBA00035657"/>
    </source>
</evidence>
<dbReference type="EMBL" id="BAABJZ010000105">
    <property type="protein sequence ID" value="GAA4901521.1"/>
    <property type="molecule type" value="Genomic_DNA"/>
</dbReference>
<accession>A0ABP9FGJ3</accession>
<evidence type="ECO:0000256" key="1">
    <source>
        <dbReference type="ARBA" id="ARBA00004377"/>
    </source>
</evidence>
<protein>
    <recommendedName>
        <fullName evidence="11">Z-ring associated protein G</fullName>
    </recommendedName>
    <alternativeName>
        <fullName evidence="12">Cell division protein ZapG</fullName>
    </alternativeName>
</protein>
<evidence type="ECO:0000313" key="15">
    <source>
        <dbReference type="Proteomes" id="UP001499988"/>
    </source>
</evidence>
<comment type="subcellular location">
    <subcellularLocation>
        <location evidence="1">Cell inner membrane</location>
        <topology evidence="1">Single-pass membrane protein</topology>
    </subcellularLocation>
</comment>
<evidence type="ECO:0000256" key="12">
    <source>
        <dbReference type="ARBA" id="ARBA00035727"/>
    </source>
</evidence>
<keyword evidence="3" id="KW-0997">Cell inner membrane</keyword>
<evidence type="ECO:0000256" key="6">
    <source>
        <dbReference type="ARBA" id="ARBA00022960"/>
    </source>
</evidence>
<keyword evidence="5" id="KW-0812">Transmembrane</keyword>
<dbReference type="PANTHER" id="PTHR39579:SF1">
    <property type="entry name" value="INNER MEMBRANE PROTEIN YHCB"/>
    <property type="match status" value="1"/>
</dbReference>
<keyword evidence="6" id="KW-0133">Cell shape</keyword>
<organism evidence="14 15">
    <name type="scientific">Ferrimonas pelagia</name>
    <dbReference type="NCBI Taxonomy" id="1177826"/>
    <lineage>
        <taxon>Bacteria</taxon>
        <taxon>Pseudomonadati</taxon>
        <taxon>Pseudomonadota</taxon>
        <taxon>Gammaproteobacteria</taxon>
        <taxon>Alteromonadales</taxon>
        <taxon>Ferrimonadaceae</taxon>
        <taxon>Ferrimonas</taxon>
    </lineage>
</organism>
<dbReference type="Pfam" id="PF06295">
    <property type="entry name" value="ZapG-like"/>
    <property type="match status" value="1"/>
</dbReference>
<reference evidence="15" key="1">
    <citation type="journal article" date="2019" name="Int. J. Syst. Evol. Microbiol.">
        <title>The Global Catalogue of Microorganisms (GCM) 10K type strain sequencing project: providing services to taxonomists for standard genome sequencing and annotation.</title>
        <authorList>
            <consortium name="The Broad Institute Genomics Platform"/>
            <consortium name="The Broad Institute Genome Sequencing Center for Infectious Disease"/>
            <person name="Wu L."/>
            <person name="Ma J."/>
        </authorList>
    </citation>
    <scope>NUCLEOTIDE SEQUENCE [LARGE SCALE GENOMIC DNA]</scope>
    <source>
        <strain evidence="15">JCM 18401</strain>
    </source>
</reference>
<keyword evidence="4" id="KW-0132">Cell division</keyword>
<evidence type="ECO:0000313" key="14">
    <source>
        <dbReference type="EMBL" id="GAA4901521.1"/>
    </source>
</evidence>
<keyword evidence="2" id="KW-1003">Cell membrane</keyword>
<comment type="similarity">
    <text evidence="10">Belongs to the ZapG family.</text>
</comment>
<gene>
    <name evidence="14" type="ORF">GCM10023333_39470</name>
</gene>
<evidence type="ECO:0000256" key="4">
    <source>
        <dbReference type="ARBA" id="ARBA00022618"/>
    </source>
</evidence>
<sequence>MTWLPSLFFLLVGIGIGYAIRWHFKDGSNDKQHLQRELAQAKFDLDQQRQEVADYFEQSRELMSQVSTSLDKANQFWNNSAQGLLGENKMAPLPSHPPQLEEHLETIEALPPNDYVKGSHGIINEPPKAANG</sequence>
<evidence type="ECO:0000256" key="9">
    <source>
        <dbReference type="ARBA" id="ARBA00023306"/>
    </source>
</evidence>
<evidence type="ECO:0000256" key="2">
    <source>
        <dbReference type="ARBA" id="ARBA00022475"/>
    </source>
</evidence>
<dbReference type="RefSeq" id="WP_345337227.1">
    <property type="nucleotide sequence ID" value="NZ_BAABJZ010000105.1"/>
</dbReference>
<evidence type="ECO:0000256" key="5">
    <source>
        <dbReference type="ARBA" id="ARBA00022692"/>
    </source>
</evidence>
<name>A0ABP9FGJ3_9GAMM</name>
<keyword evidence="13" id="KW-0175">Coiled coil</keyword>
<keyword evidence="7" id="KW-1133">Transmembrane helix</keyword>
<dbReference type="Proteomes" id="UP001499988">
    <property type="component" value="Unassembled WGS sequence"/>
</dbReference>
<feature type="coiled-coil region" evidence="13">
    <location>
        <begin position="31"/>
        <end position="65"/>
    </location>
</feature>
<evidence type="ECO:0000256" key="3">
    <source>
        <dbReference type="ARBA" id="ARBA00022519"/>
    </source>
</evidence>
<evidence type="ECO:0000256" key="8">
    <source>
        <dbReference type="ARBA" id="ARBA00023136"/>
    </source>
</evidence>
<evidence type="ECO:0000256" key="11">
    <source>
        <dbReference type="ARBA" id="ARBA00035703"/>
    </source>
</evidence>
<evidence type="ECO:0000256" key="7">
    <source>
        <dbReference type="ARBA" id="ARBA00022989"/>
    </source>
</evidence>
<comment type="caution">
    <text evidence="14">The sequence shown here is derived from an EMBL/GenBank/DDBJ whole genome shotgun (WGS) entry which is preliminary data.</text>
</comment>
<keyword evidence="8" id="KW-0472">Membrane</keyword>
<proteinExistence type="inferred from homology"/>
<keyword evidence="15" id="KW-1185">Reference proteome</keyword>
<dbReference type="PANTHER" id="PTHR39579">
    <property type="entry name" value="INNER MEMBRANE PROTEIN YHCB"/>
    <property type="match status" value="1"/>
</dbReference>